<comment type="caution">
    <text evidence="2">The sequence shown here is derived from an EMBL/GenBank/DDBJ whole genome shotgun (WGS) entry which is preliminary data.</text>
</comment>
<accession>A0A4R3NCG1</accession>
<dbReference type="InterPro" id="IPR053802">
    <property type="entry name" value="DUF6950"/>
</dbReference>
<gene>
    <name evidence="2" type="ORF">EDC90_10668</name>
</gene>
<proteinExistence type="predicted"/>
<evidence type="ECO:0000313" key="2">
    <source>
        <dbReference type="EMBL" id="TCT28158.1"/>
    </source>
</evidence>
<evidence type="ECO:0000259" key="1">
    <source>
        <dbReference type="Pfam" id="PF22262"/>
    </source>
</evidence>
<dbReference type="Pfam" id="PF22262">
    <property type="entry name" value="DUF6950"/>
    <property type="match status" value="1"/>
</dbReference>
<sequence length="142" mass="15179">MKMLELKRFSDWRPRLFAFTAGLKTLSFAWGHDDCAVALAAGAIEAMTGTDPAEPYRGRYDDEDSARSLLAEMGHSGLDDLARSMLPETHISMARVGDIAFLKEGSEVGALGIVIGARILVLRPAGTGTVPLLTAQTAFKVG</sequence>
<dbReference type="AlphaFoldDB" id="A0A4R3NCG1"/>
<keyword evidence="3" id="KW-1185">Reference proteome</keyword>
<protein>
    <recommendedName>
        <fullName evidence="1">DUF6950 domain-containing protein</fullName>
    </recommendedName>
</protein>
<reference evidence="2 3" key="1">
    <citation type="submission" date="2019-03" db="EMBL/GenBank/DDBJ databases">
        <title>Freshwater and sediment microbial communities from various areas in North America, analyzing microbe dynamics in response to fracking.</title>
        <authorList>
            <person name="Lamendella R."/>
        </authorList>
    </citation>
    <scope>NUCLEOTIDE SEQUENCE [LARGE SCALE GENOMIC DNA]</scope>
    <source>
        <strain evidence="2 3">175.2</strain>
    </source>
</reference>
<organism evidence="2 3">
    <name type="scientific">Martelella mediterranea</name>
    <dbReference type="NCBI Taxonomy" id="293089"/>
    <lineage>
        <taxon>Bacteria</taxon>
        <taxon>Pseudomonadati</taxon>
        <taxon>Pseudomonadota</taxon>
        <taxon>Alphaproteobacteria</taxon>
        <taxon>Hyphomicrobiales</taxon>
        <taxon>Aurantimonadaceae</taxon>
        <taxon>Martelella</taxon>
    </lineage>
</organism>
<feature type="domain" description="DUF6950" evidence="1">
    <location>
        <begin position="7"/>
        <end position="141"/>
    </location>
</feature>
<name>A0A4R3NCG1_9HYPH</name>
<dbReference type="EMBL" id="SMAR01000066">
    <property type="protein sequence ID" value="TCT28158.1"/>
    <property type="molecule type" value="Genomic_DNA"/>
</dbReference>
<evidence type="ECO:0000313" key="3">
    <source>
        <dbReference type="Proteomes" id="UP000295097"/>
    </source>
</evidence>
<dbReference type="Proteomes" id="UP000295097">
    <property type="component" value="Unassembled WGS sequence"/>
</dbReference>